<evidence type="ECO:0000313" key="5">
    <source>
        <dbReference type="EMBL" id="MFC5640714.1"/>
    </source>
</evidence>
<gene>
    <name evidence="5" type="ORF">ACFPZF_05010</name>
</gene>
<dbReference type="PANTHER" id="PTHR11104:SF0">
    <property type="entry name" value="SPBETA PROPHAGE-DERIVED AMINOGLYCOSIDE N(3')-ACETYLTRANSFERASE-LIKE PROTEIN YOKD"/>
    <property type="match status" value="1"/>
</dbReference>
<dbReference type="PANTHER" id="PTHR11104">
    <property type="entry name" value="AMINOGLYCOSIDE N3-ACETYLTRANSFERASE"/>
    <property type="match status" value="1"/>
</dbReference>
<protein>
    <recommendedName>
        <fullName evidence="4">Aminoglycoside N(3)-acetyltransferase</fullName>
        <ecNumber evidence="4">2.3.1.-</ecNumber>
    </recommendedName>
</protein>
<dbReference type="Pfam" id="PF02522">
    <property type="entry name" value="Antibiotic_NAT"/>
    <property type="match status" value="1"/>
</dbReference>
<comment type="catalytic activity">
    <reaction evidence="4">
        <text>a 2-deoxystreptamine antibiotic + acetyl-CoA = an N(3)-acetyl-2-deoxystreptamine antibiotic + CoA + H(+)</text>
        <dbReference type="Rhea" id="RHEA:12665"/>
        <dbReference type="ChEBI" id="CHEBI:15378"/>
        <dbReference type="ChEBI" id="CHEBI:57287"/>
        <dbReference type="ChEBI" id="CHEBI:57288"/>
        <dbReference type="ChEBI" id="CHEBI:57921"/>
        <dbReference type="ChEBI" id="CHEBI:77452"/>
        <dbReference type="EC" id="2.3.1.81"/>
    </reaction>
</comment>
<comment type="similarity">
    <text evidence="1 4">Belongs to the antibiotic N-acetyltransferase family.</text>
</comment>
<dbReference type="RefSeq" id="WP_346141761.1">
    <property type="nucleotide sequence ID" value="NZ_BAAAUA010000006.1"/>
</dbReference>
<dbReference type="InterPro" id="IPR028345">
    <property type="entry name" value="Antibiotic_NAT-like"/>
</dbReference>
<keyword evidence="6" id="KW-1185">Reference proteome</keyword>
<dbReference type="Proteomes" id="UP001596066">
    <property type="component" value="Unassembled WGS sequence"/>
</dbReference>
<accession>A0ABW0V767</accession>
<reference evidence="6" key="1">
    <citation type="journal article" date="2019" name="Int. J. Syst. Evol. Microbiol.">
        <title>The Global Catalogue of Microorganisms (GCM) 10K type strain sequencing project: providing services to taxonomists for standard genome sequencing and annotation.</title>
        <authorList>
            <consortium name="The Broad Institute Genomics Platform"/>
            <consortium name="The Broad Institute Genome Sequencing Center for Infectious Disease"/>
            <person name="Wu L."/>
            <person name="Ma J."/>
        </authorList>
    </citation>
    <scope>NUCLEOTIDE SEQUENCE [LARGE SCALE GENOMIC DNA]</scope>
    <source>
        <strain evidence="6">CGMCC 4.1622</strain>
    </source>
</reference>
<keyword evidence="4" id="KW-0046">Antibiotic resistance</keyword>
<evidence type="ECO:0000256" key="3">
    <source>
        <dbReference type="ARBA" id="ARBA00023315"/>
    </source>
</evidence>
<dbReference type="EMBL" id="JBHSOC010000006">
    <property type="protein sequence ID" value="MFC5640714.1"/>
    <property type="molecule type" value="Genomic_DNA"/>
</dbReference>
<organism evidence="5 6">
    <name type="scientific">Kitasatospora cinereorecta</name>
    <dbReference type="NCBI Taxonomy" id="285560"/>
    <lineage>
        <taxon>Bacteria</taxon>
        <taxon>Bacillati</taxon>
        <taxon>Actinomycetota</taxon>
        <taxon>Actinomycetes</taxon>
        <taxon>Kitasatosporales</taxon>
        <taxon>Streptomycetaceae</taxon>
        <taxon>Kitasatospora</taxon>
    </lineage>
</organism>
<evidence type="ECO:0000256" key="2">
    <source>
        <dbReference type="ARBA" id="ARBA00022679"/>
    </source>
</evidence>
<dbReference type="SUPFAM" id="SSF110710">
    <property type="entry name" value="TTHA0583/YokD-like"/>
    <property type="match status" value="1"/>
</dbReference>
<dbReference type="EC" id="2.3.1.-" evidence="4"/>
<name>A0ABW0V767_9ACTN</name>
<evidence type="ECO:0000313" key="6">
    <source>
        <dbReference type="Proteomes" id="UP001596066"/>
    </source>
</evidence>
<dbReference type="InterPro" id="IPR003679">
    <property type="entry name" value="Amioglycoside_AcTrfase"/>
</dbReference>
<keyword evidence="3 4" id="KW-0012">Acyltransferase</keyword>
<comment type="caution">
    <text evidence="5">The sequence shown here is derived from an EMBL/GenBank/DDBJ whole genome shotgun (WGS) entry which is preliminary data.</text>
</comment>
<evidence type="ECO:0000256" key="4">
    <source>
        <dbReference type="RuleBase" id="RU365031"/>
    </source>
</evidence>
<evidence type="ECO:0000256" key="1">
    <source>
        <dbReference type="ARBA" id="ARBA00006383"/>
    </source>
</evidence>
<keyword evidence="2 4" id="KW-0808">Transferase</keyword>
<proteinExistence type="inferred from homology"/>
<sequence>MLLENLLPGAGAGAGAGVEEPSWSFTDLVDHLRAMGLAAGETLLVHSSLRSIGTIAGGPAELLRALLTVLGPEGTLVVYTACPENSDTSRMARALVEGRSPQEQSRHQAGMPAFDREVTRSTPLLGWFSEEVRAHPRAVRSDHPQTSFTAIGRDAVRLMAEHELHSHLGPHSPVQKLYDGGARALLIGLPIWNITPVHLAEYWLERPPMQLYGCVMEDKWGRHWRHFQAVEIRDGHLEDLGRHLDRELTDRVEGQLGAAHCYLVPIRKAVNLTFAFLQKTNS</sequence>